<dbReference type="HOGENOM" id="CLU_1939644_0_0_1"/>
<feature type="signal peptide" evidence="2">
    <location>
        <begin position="1"/>
        <end position="16"/>
    </location>
</feature>
<dbReference type="GeneID" id="9580087"/>
<dbReference type="AlphaFoldDB" id="D4DI17"/>
<reference evidence="4" key="1">
    <citation type="journal article" date="2011" name="Genome Biol.">
        <title>Comparative and functional genomics provide insights into the pathogenicity of dermatophytic fungi.</title>
        <authorList>
            <person name="Burmester A."/>
            <person name="Shelest E."/>
            <person name="Gloeckner G."/>
            <person name="Heddergott C."/>
            <person name="Schindler S."/>
            <person name="Staib P."/>
            <person name="Heidel A."/>
            <person name="Felder M."/>
            <person name="Petzold A."/>
            <person name="Szafranski K."/>
            <person name="Feuermann M."/>
            <person name="Pedruzzi I."/>
            <person name="Priebe S."/>
            <person name="Groth M."/>
            <person name="Winkler R."/>
            <person name="Li W."/>
            <person name="Kniemeyer O."/>
            <person name="Schroeckh V."/>
            <person name="Hertweck C."/>
            <person name="Hube B."/>
            <person name="White T.C."/>
            <person name="Platzer M."/>
            <person name="Guthke R."/>
            <person name="Heitman J."/>
            <person name="Woestemeyer J."/>
            <person name="Zipfel P.F."/>
            <person name="Monod M."/>
            <person name="Brakhage A.A."/>
        </authorList>
    </citation>
    <scope>NUCLEOTIDE SEQUENCE [LARGE SCALE GENOMIC DNA]</scope>
    <source>
        <strain evidence="4">HKI 0517</strain>
    </source>
</reference>
<evidence type="ECO:0000256" key="1">
    <source>
        <dbReference type="SAM" id="MobiDB-lite"/>
    </source>
</evidence>
<evidence type="ECO:0000256" key="2">
    <source>
        <dbReference type="SAM" id="SignalP"/>
    </source>
</evidence>
<gene>
    <name evidence="3" type="ORF">TRV_06824</name>
</gene>
<accession>D4DI17</accession>
<feature type="chain" id="PRO_5003055589" evidence="2">
    <location>
        <begin position="17"/>
        <end position="130"/>
    </location>
</feature>
<keyword evidence="2" id="KW-0732">Signal</keyword>
<protein>
    <submittedName>
        <fullName evidence="3">Uncharacterized protein</fullName>
    </submittedName>
</protein>
<dbReference type="RefSeq" id="XP_003019140.1">
    <property type="nucleotide sequence ID" value="XM_003019094.1"/>
</dbReference>
<evidence type="ECO:0000313" key="3">
    <source>
        <dbReference type="EMBL" id="EFE38495.1"/>
    </source>
</evidence>
<name>D4DI17_TRIVH</name>
<proteinExistence type="predicted"/>
<dbReference type="KEGG" id="tve:TRV_06824"/>
<sequence length="130" mass="14675">MGDGCLFRLLVRVSSAVHLGRTVCFTTGRSYHQEKQLARTELETMVMYREYGNVERGTSFHLGRDGERAGDVVKGKTAAKKKKSVESRREQPSSGCLSVEGGRGRREEEEEEEDEEEEEGEEDEATAMKR</sequence>
<organism evidence="3 4">
    <name type="scientific">Trichophyton verrucosum (strain HKI 0517)</name>
    <dbReference type="NCBI Taxonomy" id="663202"/>
    <lineage>
        <taxon>Eukaryota</taxon>
        <taxon>Fungi</taxon>
        <taxon>Dikarya</taxon>
        <taxon>Ascomycota</taxon>
        <taxon>Pezizomycotina</taxon>
        <taxon>Eurotiomycetes</taxon>
        <taxon>Eurotiomycetidae</taxon>
        <taxon>Onygenales</taxon>
        <taxon>Arthrodermataceae</taxon>
        <taxon>Trichophyton</taxon>
    </lineage>
</organism>
<feature type="region of interest" description="Disordered" evidence="1">
    <location>
        <begin position="58"/>
        <end position="130"/>
    </location>
</feature>
<dbReference type="EMBL" id="ACYE01000392">
    <property type="protein sequence ID" value="EFE38495.1"/>
    <property type="molecule type" value="Genomic_DNA"/>
</dbReference>
<comment type="caution">
    <text evidence="3">The sequence shown here is derived from an EMBL/GenBank/DDBJ whole genome shotgun (WGS) entry which is preliminary data.</text>
</comment>
<dbReference type="Proteomes" id="UP000008383">
    <property type="component" value="Unassembled WGS sequence"/>
</dbReference>
<evidence type="ECO:0000313" key="4">
    <source>
        <dbReference type="Proteomes" id="UP000008383"/>
    </source>
</evidence>
<feature type="compositionally biased region" description="Basic and acidic residues" evidence="1">
    <location>
        <begin position="62"/>
        <end position="74"/>
    </location>
</feature>
<feature type="compositionally biased region" description="Acidic residues" evidence="1">
    <location>
        <begin position="108"/>
        <end position="130"/>
    </location>
</feature>
<keyword evidence="4" id="KW-1185">Reference proteome</keyword>